<feature type="compositionally biased region" description="Polar residues" evidence="5">
    <location>
        <begin position="44"/>
        <end position="54"/>
    </location>
</feature>
<keyword evidence="2 6" id="KW-0812">Transmembrane</keyword>
<comment type="subcellular location">
    <subcellularLocation>
        <location evidence="1">Membrane</location>
    </subcellularLocation>
</comment>
<evidence type="ECO:0000256" key="1">
    <source>
        <dbReference type="ARBA" id="ARBA00004370"/>
    </source>
</evidence>
<comment type="caution">
    <text evidence="7">The sequence shown here is derived from an EMBL/GenBank/DDBJ whole genome shotgun (WGS) entry which is preliminary data.</text>
</comment>
<feature type="transmembrane region" description="Helical" evidence="6">
    <location>
        <begin position="171"/>
        <end position="195"/>
    </location>
</feature>
<evidence type="ECO:0000256" key="5">
    <source>
        <dbReference type="SAM" id="MobiDB-lite"/>
    </source>
</evidence>
<sequence length="207" mass="22135">MQRRRQTPQNNTAPFSSPSTSTSHSGTAGFPQQRQSQRQRQSSTGTQPPTSLMNSGIELRDRPARADRSAAHGTSSSISSRQGLYQRTSSAAAASSASNYAAYQAPSLHAQPPVSDTIFIMKPLVGAIQAWSCVVISIFAILILSIMGLLFRANHHEMVGGVDDPENGPEVAATIFVAVLVYAGFLVFCGLQGLLHLRENRRGAIAL</sequence>
<feature type="transmembrane region" description="Helical" evidence="6">
    <location>
        <begin position="130"/>
        <end position="151"/>
    </location>
</feature>
<keyword evidence="4 6" id="KW-0472">Membrane</keyword>
<reference evidence="7 8" key="1">
    <citation type="journal article" date="2014" name="BMC Genomics">
        <title>Comparative genomics of the major fungal agents of human and animal Sporotrichosis: Sporothrix schenckii and Sporothrix brasiliensis.</title>
        <authorList>
            <person name="Teixeira M.M."/>
            <person name="de Almeida L.G."/>
            <person name="Kubitschek-Barreira P."/>
            <person name="Alves F.L."/>
            <person name="Kioshima E.S."/>
            <person name="Abadio A.K."/>
            <person name="Fernandes L."/>
            <person name="Derengowski L.S."/>
            <person name="Ferreira K.S."/>
            <person name="Souza R.C."/>
            <person name="Ruiz J.C."/>
            <person name="de Andrade N.C."/>
            <person name="Paes H.C."/>
            <person name="Nicola A.M."/>
            <person name="Albuquerque P."/>
            <person name="Gerber A.L."/>
            <person name="Martins V.P."/>
            <person name="Peconick L.D."/>
            <person name="Neto A.V."/>
            <person name="Chaucanez C.B."/>
            <person name="Silva P.A."/>
            <person name="Cunha O.L."/>
            <person name="de Oliveira F.F."/>
            <person name="dos Santos T.C."/>
            <person name="Barros A.L."/>
            <person name="Soares M.A."/>
            <person name="de Oliveira L.M."/>
            <person name="Marini M.M."/>
            <person name="Villalobos-Duno H."/>
            <person name="Cunha M.M."/>
            <person name="de Hoog S."/>
            <person name="da Silveira J.F."/>
            <person name="Henrissat B."/>
            <person name="Nino-Vega G.A."/>
            <person name="Cisalpino P.S."/>
            <person name="Mora-Montes H.M."/>
            <person name="Almeida S.R."/>
            <person name="Stajich J.E."/>
            <person name="Lopes-Bezerra L.M."/>
            <person name="Vasconcelos A.T."/>
            <person name="Felipe M.S."/>
        </authorList>
    </citation>
    <scope>NUCLEOTIDE SEQUENCE [LARGE SCALE GENOMIC DNA]</scope>
    <source>
        <strain evidence="7 8">1099-18</strain>
    </source>
</reference>
<dbReference type="GO" id="GO:0016020">
    <property type="term" value="C:membrane"/>
    <property type="evidence" value="ECO:0007669"/>
    <property type="project" value="UniProtKB-SubCell"/>
</dbReference>
<evidence type="ECO:0000256" key="2">
    <source>
        <dbReference type="ARBA" id="ARBA00022692"/>
    </source>
</evidence>
<gene>
    <name evidence="7" type="ORF">SPSK_03586</name>
</gene>
<dbReference type="AlphaFoldDB" id="A0A0F2M1A3"/>
<feature type="region of interest" description="Disordered" evidence="5">
    <location>
        <begin position="1"/>
        <end position="83"/>
    </location>
</feature>
<keyword evidence="3 6" id="KW-1133">Transmembrane helix</keyword>
<protein>
    <submittedName>
        <fullName evidence="7">Uncharacterized protein</fullName>
    </submittedName>
</protein>
<reference evidence="7 8" key="2">
    <citation type="journal article" date="2015" name="Eukaryot. Cell">
        <title>Asexual propagation of a virulent clone complex in a human and feline outbreak of sporotrichosis.</title>
        <authorList>
            <person name="Teixeira Mde M."/>
            <person name="Rodrigues A.M."/>
            <person name="Tsui C.K."/>
            <person name="de Almeida L.G."/>
            <person name="Van Diepeningen A.D."/>
            <person name="van den Ende B.G."/>
            <person name="Fernandes G.F."/>
            <person name="Kano R."/>
            <person name="Hamelin R.C."/>
            <person name="Lopes-Bezerra L.M."/>
            <person name="Vasconcelos A.T."/>
            <person name="de Hoog S."/>
            <person name="de Camargo Z.P."/>
            <person name="Felipe M.S."/>
        </authorList>
    </citation>
    <scope>NUCLEOTIDE SEQUENCE [LARGE SCALE GENOMIC DNA]</scope>
    <source>
        <strain evidence="7 8">1099-18</strain>
    </source>
</reference>
<dbReference type="KEGG" id="ssck:SPSK_03586"/>
<dbReference type="EMBL" id="AXCR01000010">
    <property type="protein sequence ID" value="KJR82535.1"/>
    <property type="molecule type" value="Genomic_DNA"/>
</dbReference>
<dbReference type="RefSeq" id="XP_016585211.1">
    <property type="nucleotide sequence ID" value="XM_016730423.1"/>
</dbReference>
<dbReference type="OrthoDB" id="67317at2759"/>
<evidence type="ECO:0000256" key="6">
    <source>
        <dbReference type="SAM" id="Phobius"/>
    </source>
</evidence>
<organism evidence="7 8">
    <name type="scientific">Sporothrix schenckii 1099-18</name>
    <dbReference type="NCBI Taxonomy" id="1397361"/>
    <lineage>
        <taxon>Eukaryota</taxon>
        <taxon>Fungi</taxon>
        <taxon>Dikarya</taxon>
        <taxon>Ascomycota</taxon>
        <taxon>Pezizomycotina</taxon>
        <taxon>Sordariomycetes</taxon>
        <taxon>Sordariomycetidae</taxon>
        <taxon>Ophiostomatales</taxon>
        <taxon>Ophiostomataceae</taxon>
        <taxon>Sporothrix</taxon>
    </lineage>
</organism>
<dbReference type="InterPro" id="IPR056552">
    <property type="entry name" value="Ribonucl_Kappa"/>
</dbReference>
<name>A0A0F2M1A3_SPOSC</name>
<feature type="compositionally biased region" description="Low complexity" evidence="5">
    <location>
        <begin position="12"/>
        <end position="43"/>
    </location>
</feature>
<accession>A0A0F2M1A3</accession>
<feature type="compositionally biased region" description="Basic and acidic residues" evidence="5">
    <location>
        <begin position="58"/>
        <end position="70"/>
    </location>
</feature>
<dbReference type="Pfam" id="PF23489">
    <property type="entry name" value="V-ATPase_su_f"/>
    <property type="match status" value="1"/>
</dbReference>
<evidence type="ECO:0000256" key="4">
    <source>
        <dbReference type="ARBA" id="ARBA00023136"/>
    </source>
</evidence>
<evidence type="ECO:0000313" key="7">
    <source>
        <dbReference type="EMBL" id="KJR82535.1"/>
    </source>
</evidence>
<dbReference type="Proteomes" id="UP000033710">
    <property type="component" value="Unassembled WGS sequence"/>
</dbReference>
<dbReference type="GeneID" id="27665700"/>
<evidence type="ECO:0000313" key="8">
    <source>
        <dbReference type="Proteomes" id="UP000033710"/>
    </source>
</evidence>
<proteinExistence type="predicted"/>
<dbReference type="VEuPathDB" id="FungiDB:SPSK_03586"/>
<evidence type="ECO:0000256" key="3">
    <source>
        <dbReference type="ARBA" id="ARBA00022989"/>
    </source>
</evidence>